<evidence type="ECO:0000256" key="4">
    <source>
        <dbReference type="ARBA" id="ARBA00022679"/>
    </source>
</evidence>
<keyword evidence="6 8" id="KW-1133">Transmembrane helix</keyword>
<name>A0A7X9E700_UNCKA</name>
<evidence type="ECO:0000256" key="3">
    <source>
        <dbReference type="ARBA" id="ARBA00022676"/>
    </source>
</evidence>
<dbReference type="PANTHER" id="PTHR33908:SF11">
    <property type="entry name" value="MEMBRANE PROTEIN"/>
    <property type="match status" value="1"/>
</dbReference>
<evidence type="ECO:0000256" key="5">
    <source>
        <dbReference type="ARBA" id="ARBA00022692"/>
    </source>
</evidence>
<evidence type="ECO:0008006" key="11">
    <source>
        <dbReference type="Google" id="ProtNLM"/>
    </source>
</evidence>
<protein>
    <recommendedName>
        <fullName evidence="11">Glycosyltransferase RgtA/B/C/D-like domain-containing protein</fullName>
    </recommendedName>
</protein>
<dbReference type="PANTHER" id="PTHR33908">
    <property type="entry name" value="MANNOSYLTRANSFERASE YKCB-RELATED"/>
    <property type="match status" value="1"/>
</dbReference>
<feature type="transmembrane region" description="Helical" evidence="8">
    <location>
        <begin position="147"/>
        <end position="165"/>
    </location>
</feature>
<evidence type="ECO:0000313" key="10">
    <source>
        <dbReference type="Proteomes" id="UP000590542"/>
    </source>
</evidence>
<proteinExistence type="predicted"/>
<evidence type="ECO:0000256" key="1">
    <source>
        <dbReference type="ARBA" id="ARBA00004651"/>
    </source>
</evidence>
<dbReference type="AlphaFoldDB" id="A0A7X9E700"/>
<feature type="transmembrane region" description="Helical" evidence="8">
    <location>
        <begin position="299"/>
        <end position="316"/>
    </location>
</feature>
<feature type="transmembrane region" description="Helical" evidence="8">
    <location>
        <begin position="322"/>
        <end position="341"/>
    </location>
</feature>
<evidence type="ECO:0000256" key="2">
    <source>
        <dbReference type="ARBA" id="ARBA00022475"/>
    </source>
</evidence>
<accession>A0A7X9E700</accession>
<evidence type="ECO:0000256" key="7">
    <source>
        <dbReference type="ARBA" id="ARBA00023136"/>
    </source>
</evidence>
<dbReference type="Proteomes" id="UP000590542">
    <property type="component" value="Unassembled WGS sequence"/>
</dbReference>
<dbReference type="EMBL" id="JAAZNV010000007">
    <property type="protein sequence ID" value="NMB91666.1"/>
    <property type="molecule type" value="Genomic_DNA"/>
</dbReference>
<feature type="transmembrane region" description="Helical" evidence="8">
    <location>
        <begin position="274"/>
        <end position="294"/>
    </location>
</feature>
<organism evidence="9 10">
    <name type="scientific">candidate division WWE3 bacterium</name>
    <dbReference type="NCBI Taxonomy" id="2053526"/>
    <lineage>
        <taxon>Bacteria</taxon>
        <taxon>Katanobacteria</taxon>
    </lineage>
</organism>
<keyword evidence="5 8" id="KW-0812">Transmembrane</keyword>
<reference evidence="9 10" key="1">
    <citation type="journal article" date="2020" name="Biotechnol. Biofuels">
        <title>New insights from the biogas microbiome by comprehensive genome-resolved metagenomics of nearly 1600 species originating from multiple anaerobic digesters.</title>
        <authorList>
            <person name="Campanaro S."/>
            <person name="Treu L."/>
            <person name="Rodriguez-R L.M."/>
            <person name="Kovalovszki A."/>
            <person name="Ziels R.M."/>
            <person name="Maus I."/>
            <person name="Zhu X."/>
            <person name="Kougias P.G."/>
            <person name="Basile A."/>
            <person name="Luo G."/>
            <person name="Schluter A."/>
            <person name="Konstantinidis K.T."/>
            <person name="Angelidaki I."/>
        </authorList>
    </citation>
    <scope>NUCLEOTIDE SEQUENCE [LARGE SCALE GENOMIC DNA]</scope>
    <source>
        <strain evidence="9">AS27yjCOA_202</strain>
    </source>
</reference>
<evidence type="ECO:0000313" key="9">
    <source>
        <dbReference type="EMBL" id="NMB91666.1"/>
    </source>
</evidence>
<keyword evidence="4" id="KW-0808">Transferase</keyword>
<dbReference type="GO" id="GO:0009103">
    <property type="term" value="P:lipopolysaccharide biosynthetic process"/>
    <property type="evidence" value="ECO:0007669"/>
    <property type="project" value="UniProtKB-ARBA"/>
</dbReference>
<feature type="transmembrane region" description="Helical" evidence="8">
    <location>
        <begin position="122"/>
        <end position="141"/>
    </location>
</feature>
<evidence type="ECO:0000256" key="6">
    <source>
        <dbReference type="ARBA" id="ARBA00022989"/>
    </source>
</evidence>
<feature type="transmembrane region" description="Helical" evidence="8">
    <location>
        <begin position="21"/>
        <end position="38"/>
    </location>
</feature>
<comment type="caution">
    <text evidence="9">The sequence shown here is derived from an EMBL/GenBank/DDBJ whole genome shotgun (WGS) entry which is preliminary data.</text>
</comment>
<keyword evidence="3" id="KW-0328">Glycosyltransferase</keyword>
<feature type="transmembrane region" description="Helical" evidence="8">
    <location>
        <begin position="221"/>
        <end position="240"/>
    </location>
</feature>
<keyword evidence="2" id="KW-1003">Cell membrane</keyword>
<feature type="transmembrane region" description="Helical" evidence="8">
    <location>
        <begin position="348"/>
        <end position="366"/>
    </location>
</feature>
<comment type="subcellular location">
    <subcellularLocation>
        <location evidence="1">Cell membrane</location>
        <topology evidence="1">Multi-pass membrane protein</topology>
    </subcellularLocation>
</comment>
<feature type="transmembrane region" description="Helical" evidence="8">
    <location>
        <begin position="98"/>
        <end position="115"/>
    </location>
</feature>
<keyword evidence="7 8" id="KW-0472">Membrane</keyword>
<dbReference type="GO" id="GO:0016763">
    <property type="term" value="F:pentosyltransferase activity"/>
    <property type="evidence" value="ECO:0007669"/>
    <property type="project" value="TreeGrafter"/>
</dbReference>
<gene>
    <name evidence="9" type="ORF">GYA37_02350</name>
</gene>
<evidence type="ECO:0000256" key="8">
    <source>
        <dbReference type="SAM" id="Phobius"/>
    </source>
</evidence>
<dbReference type="InterPro" id="IPR050297">
    <property type="entry name" value="LipidA_mod_glycosyltrf_83"/>
</dbReference>
<dbReference type="GO" id="GO:0005886">
    <property type="term" value="C:plasma membrane"/>
    <property type="evidence" value="ECO:0007669"/>
    <property type="project" value="UniProtKB-SubCell"/>
</dbReference>
<sequence>MNKKEVFLIKAKKVFNWILRSDLIIIVILILASSYLRFKNLGYSDYIGDEHKAFIELSKGQTLTDFFLSRRKGPMQFVVSHIPYLLTHNFRNELAERIPFSIISVLSVVVFYLMVKRITKNWISAFIASLIYLCNGFIVGFGRIAQYQNLNLLFSFLAIYFYSYLLDEKKHLIRFTLIGTLFWCLSFFSHWDAIFILPIVLWMFIKFLLDKSFGKGYKIRILIYNFLLGCLILLPFMIPYCFHQKSSDENLGYLFRRLGMGYSNNHLYEMYIDLYSPFVSLWFLIICGVLGVLFLKESYMFVIWFLFGYGVFEIFVRKPGTHIYNFLIPVFILCGIGISHLIKSVPKFLKLLVCLLSLLLITFLYYQSYVLFVDHAKEYPWEQKYVLSIDLKCKKGNKLCNKIQPYTMLLTKRYYYDYEGQKLPLFGFPHKRFWNEVNDFIQEQNSINNEDLGYSSNEDKTVSEWYIQGGYRTSGDFYFIGVRKPGNFVEEMNPPYSGSKVLVKEFKSETGVNQTKVFRVSTVKSR</sequence>